<evidence type="ECO:0000313" key="4">
    <source>
        <dbReference type="Proteomes" id="UP000293902"/>
    </source>
</evidence>
<accession>A0A328FBT7</accession>
<evidence type="ECO:0000313" key="2">
    <source>
        <dbReference type="EMBL" id="RAM01140.1"/>
    </source>
</evidence>
<sequence>MINVTKPAQEQVKLYFEGKEITPIRILLNGDGCSGPSLAMALDEKKETDAVFTFDGVEFIMDKDLMEKASPVDVDFAGTGFRLESSLEPPAGCKGCGSGTCHS</sequence>
<proteinExistence type="predicted"/>
<evidence type="ECO:0000313" key="3">
    <source>
        <dbReference type="Proteomes" id="UP000248798"/>
    </source>
</evidence>
<dbReference type="Proteomes" id="UP000293902">
    <property type="component" value="Chromosome"/>
</dbReference>
<dbReference type="RefSeq" id="WP_111958156.1">
    <property type="nucleotide sequence ID" value="NZ_CP036313.1"/>
</dbReference>
<organism evidence="2 3">
    <name type="scientific">Desulfobacter hydrogenophilus</name>
    <dbReference type="NCBI Taxonomy" id="2291"/>
    <lineage>
        <taxon>Bacteria</taxon>
        <taxon>Pseudomonadati</taxon>
        <taxon>Thermodesulfobacteriota</taxon>
        <taxon>Desulfobacteria</taxon>
        <taxon>Desulfobacterales</taxon>
        <taxon>Desulfobacteraceae</taxon>
        <taxon>Desulfobacter</taxon>
    </lineage>
</organism>
<dbReference type="Proteomes" id="UP000248798">
    <property type="component" value="Unassembled WGS sequence"/>
</dbReference>
<reference evidence="1 4" key="2">
    <citation type="submission" date="2019-02" db="EMBL/GenBank/DDBJ databases">
        <title>Complete genome sequence of Desulfobacter hydrogenophilus AcRS1.</title>
        <authorList>
            <person name="Marietou A."/>
            <person name="Lund M.B."/>
            <person name="Marshall I.P.G."/>
            <person name="Schreiber L."/>
            <person name="Jorgensen B."/>
        </authorList>
    </citation>
    <scope>NUCLEOTIDE SEQUENCE [LARGE SCALE GENOMIC DNA]</scope>
    <source>
        <strain evidence="1 4">AcRS1</strain>
    </source>
</reference>
<reference evidence="2 3" key="1">
    <citation type="submission" date="2018-06" db="EMBL/GenBank/DDBJ databases">
        <title>Complete Genome Sequence of Desulfobacter hydrogenophilus (DSM3380).</title>
        <authorList>
            <person name="Marietou A."/>
            <person name="Schreiber L."/>
            <person name="Marshall I."/>
            <person name="Jorgensen B."/>
        </authorList>
    </citation>
    <scope>NUCLEOTIDE SEQUENCE [LARGE SCALE GENOMIC DNA]</scope>
    <source>
        <strain evidence="2 3">DSM 3380</strain>
    </source>
</reference>
<dbReference type="Gene3D" id="2.60.300.12">
    <property type="entry name" value="HesB-like domain"/>
    <property type="match status" value="1"/>
</dbReference>
<evidence type="ECO:0000313" key="1">
    <source>
        <dbReference type="EMBL" id="QBH13635.1"/>
    </source>
</evidence>
<dbReference type="SUPFAM" id="SSF89360">
    <property type="entry name" value="HesB-like domain"/>
    <property type="match status" value="1"/>
</dbReference>
<dbReference type="InterPro" id="IPR035903">
    <property type="entry name" value="HesB-like_dom_sf"/>
</dbReference>
<dbReference type="EMBL" id="CP036313">
    <property type="protein sequence ID" value="QBH13635.1"/>
    <property type="molecule type" value="Genomic_DNA"/>
</dbReference>
<dbReference type="AlphaFoldDB" id="A0A328FBT7"/>
<dbReference type="EMBL" id="QLNI01000031">
    <property type="protein sequence ID" value="RAM01140.1"/>
    <property type="molecule type" value="Genomic_DNA"/>
</dbReference>
<protein>
    <submittedName>
        <fullName evidence="2">Adhesin</fullName>
    </submittedName>
</protein>
<gene>
    <name evidence="2" type="ORF">DO021_15115</name>
    <name evidence="1" type="ORF">EYB58_12290</name>
</gene>
<keyword evidence="4" id="KW-1185">Reference proteome</keyword>
<name>A0A328FBT7_9BACT</name>
<dbReference type="NCBIfam" id="NF038090">
    <property type="entry name" value="IscA_HesB_Se"/>
    <property type="match status" value="1"/>
</dbReference>
<dbReference type="OrthoDB" id="5460919at2"/>